<evidence type="ECO:0000256" key="3">
    <source>
        <dbReference type="ARBA" id="ARBA00022705"/>
    </source>
</evidence>
<evidence type="ECO:0000256" key="8">
    <source>
        <dbReference type="HAMAP-Rule" id="MF_00377"/>
    </source>
</evidence>
<comment type="subunit">
    <text evidence="8">Oligomerizes as a right-handed, spiral filament on DNA at oriC.</text>
</comment>
<feature type="region of interest" description="Disordered" evidence="12">
    <location>
        <begin position="104"/>
        <end position="138"/>
    </location>
</feature>
<feature type="binding site" evidence="8">
    <location>
        <position position="183"/>
    </location>
    <ligand>
        <name>ATP</name>
        <dbReference type="ChEBI" id="CHEBI:30616"/>
    </ligand>
</feature>
<evidence type="ECO:0000256" key="5">
    <source>
        <dbReference type="ARBA" id="ARBA00022840"/>
    </source>
</evidence>
<evidence type="ECO:0000256" key="6">
    <source>
        <dbReference type="ARBA" id="ARBA00023121"/>
    </source>
</evidence>
<dbReference type="Gene3D" id="3.30.300.180">
    <property type="match status" value="1"/>
</dbReference>
<comment type="caution">
    <text evidence="15">The sequence shown here is derived from an EMBL/GenBank/DDBJ whole genome shotgun (WGS) entry which is preliminary data.</text>
</comment>
<evidence type="ECO:0000313" key="15">
    <source>
        <dbReference type="EMBL" id="MEK9499770.1"/>
    </source>
</evidence>
<dbReference type="RefSeq" id="WP_405282891.1">
    <property type="nucleotide sequence ID" value="NZ_CP144380.1"/>
</dbReference>
<keyword evidence="2 8" id="KW-0963">Cytoplasm</keyword>
<evidence type="ECO:0000256" key="4">
    <source>
        <dbReference type="ARBA" id="ARBA00022741"/>
    </source>
</evidence>
<dbReference type="Pfam" id="PF08299">
    <property type="entry name" value="Bac_DnaA_C"/>
    <property type="match status" value="1"/>
</dbReference>
<dbReference type="InterPro" id="IPR020591">
    <property type="entry name" value="Chromosome_initiator_DnaA-like"/>
</dbReference>
<dbReference type="CDD" id="cd00009">
    <property type="entry name" value="AAA"/>
    <property type="match status" value="1"/>
</dbReference>
<organism evidence="15 16">
    <name type="scientific">Gaopeijia maritima</name>
    <dbReference type="NCBI Taxonomy" id="3119007"/>
    <lineage>
        <taxon>Bacteria</taxon>
        <taxon>Pseudomonadati</taxon>
        <taxon>Gemmatimonadota</taxon>
        <taxon>Longimicrobiia</taxon>
        <taxon>Gaopeijiales</taxon>
        <taxon>Gaopeijiaceae</taxon>
        <taxon>Gaopeijia</taxon>
    </lineage>
</organism>
<dbReference type="InterPro" id="IPR010921">
    <property type="entry name" value="Trp_repressor/repl_initiator"/>
</dbReference>
<feature type="domain" description="AAA+ ATPase" evidence="13">
    <location>
        <begin position="172"/>
        <end position="303"/>
    </location>
</feature>
<feature type="binding site" evidence="8">
    <location>
        <position position="187"/>
    </location>
    <ligand>
        <name>ATP</name>
        <dbReference type="ChEBI" id="CHEBI:30616"/>
    </ligand>
</feature>
<evidence type="ECO:0000256" key="10">
    <source>
        <dbReference type="RuleBase" id="RU000577"/>
    </source>
</evidence>
<dbReference type="CDD" id="cd06571">
    <property type="entry name" value="Bac_DnaA_C"/>
    <property type="match status" value="1"/>
</dbReference>
<feature type="domain" description="Chromosomal replication initiator DnaA C-terminal" evidence="14">
    <location>
        <begin position="390"/>
        <end position="459"/>
    </location>
</feature>
<keyword evidence="4 8" id="KW-0547">Nucleotide-binding</keyword>
<dbReference type="Gene3D" id="1.10.8.60">
    <property type="match status" value="1"/>
</dbReference>
<dbReference type="PROSITE" id="PS01008">
    <property type="entry name" value="DNAA"/>
    <property type="match status" value="1"/>
</dbReference>
<dbReference type="EMBL" id="JBBHLI010000001">
    <property type="protein sequence ID" value="MEK9499770.1"/>
    <property type="molecule type" value="Genomic_DNA"/>
</dbReference>
<evidence type="ECO:0000256" key="11">
    <source>
        <dbReference type="RuleBase" id="RU004227"/>
    </source>
</evidence>
<feature type="region of interest" description="Domain III, AAA+ region" evidence="8">
    <location>
        <begin position="139"/>
        <end position="355"/>
    </location>
</feature>
<proteinExistence type="inferred from homology"/>
<dbReference type="Gene3D" id="1.10.1750.10">
    <property type="match status" value="1"/>
</dbReference>
<dbReference type="InterPro" id="IPR001957">
    <property type="entry name" value="Chromosome_initiator_DnaA"/>
</dbReference>
<feature type="binding site" evidence="8">
    <location>
        <position position="185"/>
    </location>
    <ligand>
        <name>ATP</name>
        <dbReference type="ChEBI" id="CHEBI:30616"/>
    </ligand>
</feature>
<keyword evidence="5 8" id="KW-0067">ATP-binding</keyword>
<gene>
    <name evidence="8 15" type="primary">dnaA</name>
    <name evidence="15" type="ORF">WI372_02090</name>
</gene>
<feature type="region of interest" description="Domain I, interacts with DnaA modulators" evidence="8">
    <location>
        <begin position="1"/>
        <end position="116"/>
    </location>
</feature>
<comment type="similarity">
    <text evidence="1 8 11">Belongs to the DnaA family.</text>
</comment>
<keyword evidence="3 8" id="KW-0235">DNA replication</keyword>
<comment type="domain">
    <text evidence="8">Domain I is involved in oligomerization and binding regulators, domain II is flexibile and of varying length in different bacteria, domain III forms the AAA+ region, while domain IV binds dsDNA.</text>
</comment>
<reference evidence="15 16" key="1">
    <citation type="submission" date="2024-02" db="EMBL/GenBank/DDBJ databases">
        <title>A novel Gemmatimonadota bacterium.</title>
        <authorList>
            <person name="Du Z.-J."/>
            <person name="Ye Y.-Q."/>
        </authorList>
    </citation>
    <scope>NUCLEOTIDE SEQUENCE [LARGE SCALE GENOMIC DNA]</scope>
    <source>
        <strain evidence="15 16">DH-20</strain>
    </source>
</reference>
<keyword evidence="16" id="KW-1185">Reference proteome</keyword>
<dbReference type="InterPro" id="IPR027417">
    <property type="entry name" value="P-loop_NTPase"/>
</dbReference>
<keyword evidence="6 8" id="KW-0446">Lipid-binding</keyword>
<dbReference type="NCBIfam" id="TIGR00362">
    <property type="entry name" value="DnaA"/>
    <property type="match status" value="1"/>
</dbReference>
<evidence type="ECO:0000256" key="7">
    <source>
        <dbReference type="ARBA" id="ARBA00023125"/>
    </source>
</evidence>
<dbReference type="PRINTS" id="PR00051">
    <property type="entry name" value="DNAA"/>
</dbReference>
<name>A0ABU9E4W2_9BACT</name>
<comment type="caution">
    <text evidence="8">Lacks conserved residue(s) required for the propagation of feature annotation.</text>
</comment>
<protein>
    <recommendedName>
        <fullName evidence="8 9">Chromosomal replication initiator protein DnaA</fullName>
    </recommendedName>
</protein>
<dbReference type="HAMAP" id="MF_00377">
    <property type="entry name" value="DnaA_bact"/>
    <property type="match status" value="1"/>
</dbReference>
<evidence type="ECO:0000256" key="9">
    <source>
        <dbReference type="NCBIfam" id="TIGR00362"/>
    </source>
</evidence>
<dbReference type="InterPro" id="IPR013317">
    <property type="entry name" value="DnaA_dom"/>
</dbReference>
<dbReference type="SUPFAM" id="SSF48295">
    <property type="entry name" value="TrpR-like"/>
    <property type="match status" value="1"/>
</dbReference>
<keyword evidence="7 8" id="KW-0238">DNA-binding</keyword>
<feature type="region of interest" description="Domain IV, binds dsDNA" evidence="8">
    <location>
        <begin position="356"/>
        <end position="488"/>
    </location>
</feature>
<dbReference type="InterPro" id="IPR024633">
    <property type="entry name" value="DnaA_N_dom"/>
</dbReference>
<dbReference type="InterPro" id="IPR038454">
    <property type="entry name" value="DnaA_N_sf"/>
</dbReference>
<dbReference type="Gene3D" id="3.40.50.300">
    <property type="entry name" value="P-loop containing nucleotide triphosphate hydrolases"/>
    <property type="match status" value="1"/>
</dbReference>
<feature type="compositionally biased region" description="Pro residues" evidence="12">
    <location>
        <begin position="104"/>
        <end position="131"/>
    </location>
</feature>
<feature type="binding site" evidence="8">
    <location>
        <position position="186"/>
    </location>
    <ligand>
        <name>ATP</name>
        <dbReference type="ChEBI" id="CHEBI:30616"/>
    </ligand>
</feature>
<evidence type="ECO:0000313" key="16">
    <source>
        <dbReference type="Proteomes" id="UP001484239"/>
    </source>
</evidence>
<sequence>MPPPPMEFTATDLWTRVLDAVRPGMPEQSFKAWLSASRGVALTDDELQVEAPSQFHAEWIEDKYLPILQQVAVDLMGRPVQLTILAGAGGGPVFPAVEVAPPVRAPAGPPPRQTNPAPPAPPSGAPRPAAPRPDAARPPLNDRYTFDRFVVGSNNQLASAACHAVAEQPARMYNPLFLYGGVGLGKTHLMHAIGNHILGGAPDTSVLYITTEQFVNDLVTSIRQGKTPDFRQRYREVDLLLVDDVHFMKEKEGTQEEFFHTFNALYDARKQIILTSDRPPKEIRGLEDRLVSRFEWGLVVDIKPPDWETRVAILRKKAEDDGLTLDTDVIDFIARSCTASVRELEGAVIKLLAYSSLTNQEITESLARTALSGMIRTDDRESMPPTEALTPERIREVVAKEWGVKPEGLASKRRTKDLTVPRQVAMFLIKEILDTPLVAIGEVFGGRDHSTVIHSIRKVEENMVDDTAFADRVRGARDLLTGSDGGVR</sequence>
<dbReference type="SUPFAM" id="SSF52540">
    <property type="entry name" value="P-loop containing nucleoside triphosphate hydrolases"/>
    <property type="match status" value="1"/>
</dbReference>
<evidence type="ECO:0000259" key="13">
    <source>
        <dbReference type="SMART" id="SM00382"/>
    </source>
</evidence>
<dbReference type="InterPro" id="IPR013159">
    <property type="entry name" value="DnaA_C"/>
</dbReference>
<comment type="function">
    <text evidence="8 10">Plays an essential role in the initiation and regulation of chromosomal replication. ATP-DnaA binds to the origin of replication (oriC) to initiate formation of the DNA replication initiation complex once per cell cycle. Binds the DnaA box (a 9 base pair repeat at the origin) and separates the double-stranded (ds)DNA. Forms a right-handed helical filament on oriC DNA; dsDNA binds to the exterior of the filament while single-stranded (ss)DNA is stabiized in the filament's interior. The ATP-DnaA-oriC complex binds and stabilizes one strand of the AT-rich DNA unwinding element (DUE), permitting loading of DNA polymerase. After initiation quickly degrades to an ADP-DnaA complex that is not apt for DNA replication. Binds acidic phospholipids.</text>
</comment>
<dbReference type="Proteomes" id="UP001484239">
    <property type="component" value="Unassembled WGS sequence"/>
</dbReference>
<dbReference type="Pfam" id="PF11638">
    <property type="entry name" value="DnaA_N"/>
    <property type="match status" value="1"/>
</dbReference>
<dbReference type="InterPro" id="IPR018312">
    <property type="entry name" value="Chromosome_initiator_DnaA_CS"/>
</dbReference>
<evidence type="ECO:0000259" key="14">
    <source>
        <dbReference type="SMART" id="SM00760"/>
    </source>
</evidence>
<dbReference type="InterPro" id="IPR003593">
    <property type="entry name" value="AAA+_ATPase"/>
</dbReference>
<dbReference type="SMART" id="SM00760">
    <property type="entry name" value="Bac_DnaA_C"/>
    <property type="match status" value="1"/>
</dbReference>
<accession>A0ABU9E4W2</accession>
<dbReference type="PANTHER" id="PTHR30050">
    <property type="entry name" value="CHROMOSOMAL REPLICATION INITIATOR PROTEIN DNAA"/>
    <property type="match status" value="1"/>
</dbReference>
<evidence type="ECO:0000256" key="1">
    <source>
        <dbReference type="ARBA" id="ARBA00006583"/>
    </source>
</evidence>
<evidence type="ECO:0000256" key="2">
    <source>
        <dbReference type="ARBA" id="ARBA00022490"/>
    </source>
</evidence>
<comment type="subcellular location">
    <subcellularLocation>
        <location evidence="8">Cytoplasm</location>
    </subcellularLocation>
</comment>
<dbReference type="SMART" id="SM00382">
    <property type="entry name" value="AAA"/>
    <property type="match status" value="1"/>
</dbReference>
<evidence type="ECO:0000256" key="12">
    <source>
        <dbReference type="SAM" id="MobiDB-lite"/>
    </source>
</evidence>
<dbReference type="PANTHER" id="PTHR30050:SF2">
    <property type="entry name" value="CHROMOSOMAL REPLICATION INITIATOR PROTEIN DNAA"/>
    <property type="match status" value="1"/>
</dbReference>
<dbReference type="Pfam" id="PF00308">
    <property type="entry name" value="Bac_DnaA"/>
    <property type="match status" value="1"/>
</dbReference>